<dbReference type="Gene3D" id="3.40.50.620">
    <property type="entry name" value="HUPs"/>
    <property type="match status" value="2"/>
</dbReference>
<sequence length="324" mass="34218">MIAVAGGMGLTSLARYAMRFAGPGATVRLVSIVGNPRVLFPTLPLSYSGWHDAHVELIRVSEAALAEAKREIEGPSLAPETELLDLSIHGSHIAQALSEAAQHWDATLVAIAAHPRATARGWGDHLDPEDVAAMIRVPVLYVPSARLESGVLETSRVLVAVDGSETALQALCAALAALPQVALWRVVYVVDSVLHVPGWPGDILSRNGTRALDRAADLLKAYGRTGGTALIDTSADARDIHAAIAFEADRWGAQLVVMGTRGRRTATRWLLGSVAERTLRSMSRPLLVCPPVDVSARGAKQAAGSGMETARGVGPEETEPPILP</sequence>
<reference evidence="4 5" key="1">
    <citation type="journal article" date="2016" name="Gene">
        <title>PacBio SMRT assembly of a complex multi-replicon genome reveals chlorocatechol degradative operon in a region of genome plasticity.</title>
        <authorList>
            <person name="Ricker N."/>
            <person name="Shen S.Y."/>
            <person name="Goordial J."/>
            <person name="Jin S."/>
            <person name="Fulthorpe R.R."/>
        </authorList>
    </citation>
    <scope>NUCLEOTIDE SEQUENCE [LARGE SCALE GENOMIC DNA]</scope>
    <source>
        <strain evidence="4 5">OLGA172</strain>
        <plasmid evidence="5">polga1</plasmid>
    </source>
</reference>
<protein>
    <recommendedName>
        <fullName evidence="3">UspA domain-containing protein</fullName>
    </recommendedName>
</protein>
<keyword evidence="4" id="KW-0614">Plasmid</keyword>
<dbReference type="PANTHER" id="PTHR46268">
    <property type="entry name" value="STRESS RESPONSE PROTEIN NHAX"/>
    <property type="match status" value="1"/>
</dbReference>
<evidence type="ECO:0000313" key="5">
    <source>
        <dbReference type="Proteomes" id="UP000076852"/>
    </source>
</evidence>
<dbReference type="KEGG" id="buz:AYM40_36830"/>
<organism evidence="4 5">
    <name type="scientific">Paraburkholderia phytofirmans OLGA172</name>
    <dbReference type="NCBI Taxonomy" id="1417228"/>
    <lineage>
        <taxon>Bacteria</taxon>
        <taxon>Pseudomonadati</taxon>
        <taxon>Pseudomonadota</taxon>
        <taxon>Betaproteobacteria</taxon>
        <taxon>Burkholderiales</taxon>
        <taxon>Burkholderiaceae</taxon>
        <taxon>Paraburkholderia</taxon>
    </lineage>
</organism>
<dbReference type="SUPFAM" id="SSF52402">
    <property type="entry name" value="Adenine nucleotide alpha hydrolases-like"/>
    <property type="match status" value="2"/>
</dbReference>
<evidence type="ECO:0000313" key="4">
    <source>
        <dbReference type="EMBL" id="ANB77910.1"/>
    </source>
</evidence>
<dbReference type="EMBL" id="CP014580">
    <property type="protein sequence ID" value="ANB77910.1"/>
    <property type="molecule type" value="Genomic_DNA"/>
</dbReference>
<dbReference type="Pfam" id="PF00582">
    <property type="entry name" value="Usp"/>
    <property type="match status" value="1"/>
</dbReference>
<feature type="domain" description="UspA" evidence="3">
    <location>
        <begin position="155"/>
        <end position="290"/>
    </location>
</feature>
<evidence type="ECO:0000256" key="1">
    <source>
        <dbReference type="ARBA" id="ARBA00008791"/>
    </source>
</evidence>
<dbReference type="InterPro" id="IPR014729">
    <property type="entry name" value="Rossmann-like_a/b/a_fold"/>
</dbReference>
<evidence type="ECO:0000259" key="3">
    <source>
        <dbReference type="Pfam" id="PF00582"/>
    </source>
</evidence>
<dbReference type="Proteomes" id="UP000076852">
    <property type="component" value="Plasmid pOLGA1"/>
</dbReference>
<proteinExistence type="inferred from homology"/>
<dbReference type="PRINTS" id="PR01438">
    <property type="entry name" value="UNVRSLSTRESS"/>
</dbReference>
<geneLocation type="plasmid" evidence="5">
    <name>polga1</name>
</geneLocation>
<dbReference type="PANTHER" id="PTHR46268:SF6">
    <property type="entry name" value="UNIVERSAL STRESS PROTEIN UP12"/>
    <property type="match status" value="1"/>
</dbReference>
<accession>A0A160FWW4</accession>
<dbReference type="InterPro" id="IPR006015">
    <property type="entry name" value="Universal_stress_UspA"/>
</dbReference>
<dbReference type="CDD" id="cd00293">
    <property type="entry name" value="USP-like"/>
    <property type="match status" value="1"/>
</dbReference>
<feature type="region of interest" description="Disordered" evidence="2">
    <location>
        <begin position="299"/>
        <end position="324"/>
    </location>
</feature>
<evidence type="ECO:0000256" key="2">
    <source>
        <dbReference type="SAM" id="MobiDB-lite"/>
    </source>
</evidence>
<gene>
    <name evidence="4" type="ORF">AYM40_36830</name>
</gene>
<dbReference type="InterPro" id="IPR006016">
    <property type="entry name" value="UspA"/>
</dbReference>
<keyword evidence="5" id="KW-1185">Reference proteome</keyword>
<comment type="similarity">
    <text evidence="1">Belongs to the universal stress protein A family.</text>
</comment>
<dbReference type="AlphaFoldDB" id="A0A160FWW4"/>
<name>A0A160FWW4_9BURK</name>